<dbReference type="Pfam" id="PF02515">
    <property type="entry name" value="CoA_transf_3"/>
    <property type="match status" value="1"/>
</dbReference>
<keyword evidence="1 2" id="KW-0808">Transferase</keyword>
<proteinExistence type="predicted"/>
<dbReference type="InterPro" id="IPR050483">
    <property type="entry name" value="CoA-transferase_III_domain"/>
</dbReference>
<dbReference type="PANTHER" id="PTHR48207:SF3">
    <property type="entry name" value="SUCCINATE--HYDROXYMETHYLGLUTARATE COA-TRANSFERASE"/>
    <property type="match status" value="1"/>
</dbReference>
<accession>A0A1G9WVM8</accession>
<dbReference type="Gene3D" id="3.40.50.10540">
    <property type="entry name" value="Crotonobetainyl-coa:carnitine coa-transferase, domain 1"/>
    <property type="match status" value="1"/>
</dbReference>
<dbReference type="InterPro" id="IPR023606">
    <property type="entry name" value="CoA-Trfase_III_dom_1_sf"/>
</dbReference>
<dbReference type="PANTHER" id="PTHR48207">
    <property type="entry name" value="SUCCINATE--HYDROXYMETHYLGLUTARATE COA-TRANSFERASE"/>
    <property type="match status" value="1"/>
</dbReference>
<reference evidence="2 3" key="1">
    <citation type="submission" date="2016-10" db="EMBL/GenBank/DDBJ databases">
        <authorList>
            <person name="de Groot N.N."/>
        </authorList>
    </citation>
    <scope>NUCLEOTIDE SEQUENCE [LARGE SCALE GENOMIC DNA]</scope>
    <source>
        <strain evidence="2 3">DSM 16981</strain>
    </source>
</reference>
<organism evidence="2 3">
    <name type="scientific">Megasphaera paucivorans</name>
    <dbReference type="NCBI Taxonomy" id="349095"/>
    <lineage>
        <taxon>Bacteria</taxon>
        <taxon>Bacillati</taxon>
        <taxon>Bacillota</taxon>
        <taxon>Negativicutes</taxon>
        <taxon>Veillonellales</taxon>
        <taxon>Veillonellaceae</taxon>
        <taxon>Megasphaera</taxon>
    </lineage>
</organism>
<dbReference type="SUPFAM" id="SSF89796">
    <property type="entry name" value="CoA-transferase family III (CaiB/BaiF)"/>
    <property type="match status" value="1"/>
</dbReference>
<evidence type="ECO:0000313" key="3">
    <source>
        <dbReference type="Proteomes" id="UP000199309"/>
    </source>
</evidence>
<evidence type="ECO:0000256" key="1">
    <source>
        <dbReference type="ARBA" id="ARBA00022679"/>
    </source>
</evidence>
<evidence type="ECO:0000313" key="2">
    <source>
        <dbReference type="EMBL" id="SDM88530.1"/>
    </source>
</evidence>
<dbReference type="GO" id="GO:0008410">
    <property type="term" value="F:CoA-transferase activity"/>
    <property type="evidence" value="ECO:0007669"/>
    <property type="project" value="TreeGrafter"/>
</dbReference>
<gene>
    <name evidence="2" type="ORF">SAMN05660299_01689</name>
</gene>
<sequence length="395" mass="44210">MKNPFASLHILDFTHVYSGPYCTMLFADLGAQVLKIEKPEEGDDSRHYLPFKNGQSGYFMYLNRNKKSMTLNLKSKEGKRIVLYLIKRSDIVVENFSPGTMKKLGLDYKEVKKIRPNIIYASISGFGQSGPLCGKPAFDIVAQAMGGMMSITGFPDRPPVKCGASISDANAGIHAAFAIMAALYNREKTGKGQYIDVAMMDTTVSILENYVMQYTLNGIVPKRNGNEHSASAPFDAYQTKDNYVVIATGSNKLFERLIKVMHCEDLIYDSRFATNILRKKHYAELKPVISSWMGKYSTNDIITWLDKAKVPVAPILSIAELVQHPQLQIRNMMVDVNQPGVGNITMPGFPIHFSEINGSVRTPSPLLGENNEEILKNILHYDEKTVQKLKKEKII</sequence>
<dbReference type="Proteomes" id="UP000199309">
    <property type="component" value="Unassembled WGS sequence"/>
</dbReference>
<dbReference type="InterPro" id="IPR044855">
    <property type="entry name" value="CoA-Trfase_III_dom3_sf"/>
</dbReference>
<dbReference type="Gene3D" id="3.30.1540.10">
    <property type="entry name" value="formyl-coa transferase, domain 3"/>
    <property type="match status" value="1"/>
</dbReference>
<protein>
    <submittedName>
        <fullName evidence="2">CoA:oxalate CoA-transferase</fullName>
    </submittedName>
</protein>
<dbReference type="RefSeq" id="WP_091650558.1">
    <property type="nucleotide sequence ID" value="NZ_FNHQ01000016.1"/>
</dbReference>
<dbReference type="InterPro" id="IPR003673">
    <property type="entry name" value="CoA-Trfase_fam_III"/>
</dbReference>
<dbReference type="STRING" id="349095.SAMN05660299_01689"/>
<name>A0A1G9WVM8_9FIRM</name>
<keyword evidence="3" id="KW-1185">Reference proteome</keyword>
<dbReference type="OrthoDB" id="9797653at2"/>
<dbReference type="EMBL" id="FNHQ01000016">
    <property type="protein sequence ID" value="SDM88530.1"/>
    <property type="molecule type" value="Genomic_DNA"/>
</dbReference>
<dbReference type="AlphaFoldDB" id="A0A1G9WVM8"/>